<comment type="caution">
    <text evidence="1">The sequence shown here is derived from an EMBL/GenBank/DDBJ whole genome shotgun (WGS) entry which is preliminary data.</text>
</comment>
<gene>
    <name evidence="1" type="ORF">O6H91_06G092100</name>
</gene>
<dbReference type="Proteomes" id="UP001162992">
    <property type="component" value="Chromosome 6"/>
</dbReference>
<evidence type="ECO:0000313" key="2">
    <source>
        <dbReference type="Proteomes" id="UP001162992"/>
    </source>
</evidence>
<evidence type="ECO:0000313" key="1">
    <source>
        <dbReference type="EMBL" id="KAJ7553308.1"/>
    </source>
</evidence>
<keyword evidence="2" id="KW-1185">Reference proteome</keyword>
<accession>A0ACC2DGE5</accession>
<organism evidence="1 2">
    <name type="scientific">Diphasiastrum complanatum</name>
    <name type="common">Issler's clubmoss</name>
    <name type="synonym">Lycopodium complanatum</name>
    <dbReference type="NCBI Taxonomy" id="34168"/>
    <lineage>
        <taxon>Eukaryota</taxon>
        <taxon>Viridiplantae</taxon>
        <taxon>Streptophyta</taxon>
        <taxon>Embryophyta</taxon>
        <taxon>Tracheophyta</taxon>
        <taxon>Lycopodiopsida</taxon>
        <taxon>Lycopodiales</taxon>
        <taxon>Lycopodiaceae</taxon>
        <taxon>Lycopodioideae</taxon>
        <taxon>Diphasiastrum</taxon>
    </lineage>
</organism>
<reference evidence="2" key="1">
    <citation type="journal article" date="2024" name="Proc. Natl. Acad. Sci. U.S.A.">
        <title>Extraordinary preservation of gene collinearity over three hundred million years revealed in homosporous lycophytes.</title>
        <authorList>
            <person name="Li C."/>
            <person name="Wickell D."/>
            <person name="Kuo L.Y."/>
            <person name="Chen X."/>
            <person name="Nie B."/>
            <person name="Liao X."/>
            <person name="Peng D."/>
            <person name="Ji J."/>
            <person name="Jenkins J."/>
            <person name="Williams M."/>
            <person name="Shu S."/>
            <person name="Plott C."/>
            <person name="Barry K."/>
            <person name="Rajasekar S."/>
            <person name="Grimwood J."/>
            <person name="Han X."/>
            <person name="Sun S."/>
            <person name="Hou Z."/>
            <person name="He W."/>
            <person name="Dai G."/>
            <person name="Sun C."/>
            <person name="Schmutz J."/>
            <person name="Leebens-Mack J.H."/>
            <person name="Li F.W."/>
            <person name="Wang L."/>
        </authorList>
    </citation>
    <scope>NUCLEOTIDE SEQUENCE [LARGE SCALE GENOMIC DNA]</scope>
    <source>
        <strain evidence="2">cv. PW_Plant_1</strain>
    </source>
</reference>
<sequence>MWPQSARARERERERERERDMAMSIVSSSLSSALAAAFANASSSSYSSCCAAAASHVHSNSSSFFFGGSRGLQVSRGKARLTCLKKDIHPEFHSKATVYCNGELVMTTGGTQPNYVVDVWSGNHPFFQGNKSALVLDADRVDKFKKRYGNIAKMSEIPVLTRGEIIIEKKKKGPKKGGKK</sequence>
<proteinExistence type="predicted"/>
<protein>
    <submittedName>
        <fullName evidence="1">Uncharacterized protein</fullName>
    </submittedName>
</protein>
<dbReference type="EMBL" id="CM055097">
    <property type="protein sequence ID" value="KAJ7553308.1"/>
    <property type="molecule type" value="Genomic_DNA"/>
</dbReference>
<name>A0ACC2DGE5_DIPCM</name>